<dbReference type="GeneID" id="28815443"/>
<reference evidence="1 2" key="1">
    <citation type="submission" date="2015-10" db="EMBL/GenBank/DDBJ databases">
        <title>Full genome of DAOMC 229536 Phialocephala scopiformis, a fungal endophyte of spruce producing the potent anti-insectan compound rugulosin.</title>
        <authorList>
            <consortium name="DOE Joint Genome Institute"/>
            <person name="Walker A.K."/>
            <person name="Frasz S.L."/>
            <person name="Seifert K.A."/>
            <person name="Miller J.D."/>
            <person name="Mondo S.J."/>
            <person name="Labutti K."/>
            <person name="Lipzen A."/>
            <person name="Dockter R."/>
            <person name="Kennedy M."/>
            <person name="Grigoriev I.V."/>
            <person name="Spatafora J.W."/>
        </authorList>
    </citation>
    <scope>NUCLEOTIDE SEQUENCE [LARGE SCALE GENOMIC DNA]</scope>
    <source>
        <strain evidence="1 2">CBS 120377</strain>
    </source>
</reference>
<protein>
    <submittedName>
        <fullName evidence="1">Uncharacterized protein</fullName>
    </submittedName>
</protein>
<evidence type="ECO:0000313" key="1">
    <source>
        <dbReference type="EMBL" id="KUJ12778.1"/>
    </source>
</evidence>
<accession>A0A194WXS9</accession>
<sequence>MWETMSTVPDLLEWEGRNKRRNPPATRPANLDFAGNPNHITATSQGKEKLLKHLRAAQFIVLLRARPLHIFSILRWGRVCANVEMRCHSFIGRELAIQSTYLCIMPITDVADRLPALTPLLSLPDRPQVRNAGCRGAVVCCHLLSRGGVVGRVGLVNTSEGTPATLRQVNKRWIAEC</sequence>
<dbReference type="Proteomes" id="UP000070700">
    <property type="component" value="Unassembled WGS sequence"/>
</dbReference>
<gene>
    <name evidence="1" type="ORF">LY89DRAFT_192734</name>
</gene>
<organism evidence="1 2">
    <name type="scientific">Mollisia scopiformis</name>
    <name type="common">Conifer needle endophyte fungus</name>
    <name type="synonym">Phialocephala scopiformis</name>
    <dbReference type="NCBI Taxonomy" id="149040"/>
    <lineage>
        <taxon>Eukaryota</taxon>
        <taxon>Fungi</taxon>
        <taxon>Dikarya</taxon>
        <taxon>Ascomycota</taxon>
        <taxon>Pezizomycotina</taxon>
        <taxon>Leotiomycetes</taxon>
        <taxon>Helotiales</taxon>
        <taxon>Mollisiaceae</taxon>
        <taxon>Mollisia</taxon>
    </lineage>
</organism>
<dbReference type="EMBL" id="KQ947423">
    <property type="protein sequence ID" value="KUJ12778.1"/>
    <property type="molecule type" value="Genomic_DNA"/>
</dbReference>
<dbReference type="RefSeq" id="XP_018067133.1">
    <property type="nucleotide sequence ID" value="XM_018205717.1"/>
</dbReference>
<dbReference type="AlphaFoldDB" id="A0A194WXS9"/>
<evidence type="ECO:0000313" key="2">
    <source>
        <dbReference type="Proteomes" id="UP000070700"/>
    </source>
</evidence>
<keyword evidence="2" id="KW-1185">Reference proteome</keyword>
<dbReference type="KEGG" id="psco:LY89DRAFT_192734"/>
<dbReference type="InParanoid" id="A0A194WXS9"/>
<proteinExistence type="predicted"/>
<name>A0A194WXS9_MOLSC</name>